<feature type="compositionally biased region" description="Polar residues" evidence="4">
    <location>
        <begin position="160"/>
        <end position="174"/>
    </location>
</feature>
<evidence type="ECO:0000256" key="2">
    <source>
        <dbReference type="ARBA" id="ARBA00022737"/>
    </source>
</evidence>
<feature type="non-terminal residue" evidence="5">
    <location>
        <position position="806"/>
    </location>
</feature>
<feature type="compositionally biased region" description="Low complexity" evidence="4">
    <location>
        <begin position="175"/>
        <end position="184"/>
    </location>
</feature>
<comment type="caution">
    <text evidence="5">The sequence shown here is derived from an EMBL/GenBank/DDBJ whole genome shotgun (WGS) entry which is preliminary data.</text>
</comment>
<feature type="region of interest" description="Disordered" evidence="4">
    <location>
        <begin position="14"/>
        <end position="36"/>
    </location>
</feature>
<dbReference type="InterPro" id="IPR051350">
    <property type="entry name" value="WD_repeat-ST_regulator"/>
</dbReference>
<dbReference type="PANTHER" id="PTHR22838:SF0">
    <property type="entry name" value="WD REPEAT-CONTAINING PROTEIN 26"/>
    <property type="match status" value="1"/>
</dbReference>
<dbReference type="Proteomes" id="UP000602905">
    <property type="component" value="Unassembled WGS sequence"/>
</dbReference>
<dbReference type="InterPro" id="IPR015943">
    <property type="entry name" value="WD40/YVTN_repeat-like_dom_sf"/>
</dbReference>
<dbReference type="Pfam" id="PF00400">
    <property type="entry name" value="WD40"/>
    <property type="match status" value="5"/>
</dbReference>
<feature type="compositionally biased region" description="Polar residues" evidence="4">
    <location>
        <begin position="15"/>
        <end position="27"/>
    </location>
</feature>
<dbReference type="AlphaFoldDB" id="A0A8H7HX94"/>
<dbReference type="PROSITE" id="PS50294">
    <property type="entry name" value="WD_REPEATS_REGION"/>
    <property type="match status" value="3"/>
</dbReference>
<dbReference type="GO" id="GO:0043161">
    <property type="term" value="P:proteasome-mediated ubiquitin-dependent protein catabolic process"/>
    <property type="evidence" value="ECO:0007669"/>
    <property type="project" value="TreeGrafter"/>
</dbReference>
<feature type="repeat" description="WD" evidence="3">
    <location>
        <begin position="531"/>
        <end position="562"/>
    </location>
</feature>
<accession>A0A8H7HX94</accession>
<keyword evidence="1 3" id="KW-0853">WD repeat</keyword>
<evidence type="ECO:0000313" key="6">
    <source>
        <dbReference type="Proteomes" id="UP000602905"/>
    </source>
</evidence>
<evidence type="ECO:0000313" key="5">
    <source>
        <dbReference type="EMBL" id="KAF8710474.1"/>
    </source>
</evidence>
<dbReference type="GO" id="GO:0034657">
    <property type="term" value="C:GID complex"/>
    <property type="evidence" value="ECO:0007669"/>
    <property type="project" value="TreeGrafter"/>
</dbReference>
<dbReference type="EMBL" id="JACYCD010000047">
    <property type="protein sequence ID" value="KAF8710474.1"/>
    <property type="molecule type" value="Genomic_DNA"/>
</dbReference>
<dbReference type="PANTHER" id="PTHR22838">
    <property type="entry name" value="WD REPEAT PROTEIN 26-RELATED"/>
    <property type="match status" value="1"/>
</dbReference>
<feature type="repeat" description="WD" evidence="3">
    <location>
        <begin position="756"/>
        <end position="782"/>
    </location>
</feature>
<feature type="repeat" description="WD" evidence="3">
    <location>
        <begin position="390"/>
        <end position="423"/>
    </location>
</feature>
<feature type="repeat" description="WD" evidence="3">
    <location>
        <begin position="443"/>
        <end position="476"/>
    </location>
</feature>
<dbReference type="InterPro" id="IPR006594">
    <property type="entry name" value="LisH"/>
</dbReference>
<sequence length="806" mass="88945">MRVSFAVGRGHVTTPLASDSGSVSPTLVASLPGSPPDESVSVQFSLLSETEGYTYPYTDSYQYPLPVDLPLPLPLPLSLSLPPETAGTLSGVATATIEAGRKRRRIDTDYLIDDGQPDPDPHSDSDSHPRPLKLPRQSLDISVPDHDRRPMRYTTHTDDPNGTQSNNGFATNGKSSSSSSSPSSLALVQPPWSTLYKDSVHDREQVVRTILQALRDVGYTEAAATLERESGYQLESEDVVQLRHAVTHGLWDEAPAFLRRLGVAGEHERTARFLISQQKYLEQLEALQPTAALQTLRGELVIGADVMERAHWDGALGTSRPKLLAELQRLISPSIMLPPRRLDTLLSHARSFQRSSCTHHAGSQADKTFSLYVNHSCSRTQFPTLATHILAEHLDEVWRLEWSHDGRFLASASQDKTAIIWKIADLQPDADPTTRECLAERVLSGHEYAVNALAWSPDDKILLTSAEHVIKMWDVSVCRALFVLSFLRSFLRDPCRPPSSDRRTAYFKLPTWHSSLIPSYLSGASLRDLQNDSHSDMITCLVWLPDGSGFVSGSMDCHIVVWVGNFLYLALILQKRDILQIGVLPIQGHSSTGEKLYELGAIDEKPLPIRVTDLTITPDGSRLVAVGTLVVPPPTNNNFDPSRQTRSMKVFSLSSKTELFSVGLSNEVTSVKATADSRYVLISHAPDEVQLWDLDAQRMCQKYMGHYQGKHVIRSCLGGPDEGFVLSGSEDQTLYVWKRDTGALIEVLSGHGNGCVNDVAWNPRDPALFASCSDDHTIRLWSPPPPNLVGSDLQDRHSLLPPRAAI</sequence>
<feature type="repeat" description="WD" evidence="3">
    <location>
        <begin position="720"/>
        <end position="747"/>
    </location>
</feature>
<dbReference type="PROSITE" id="PS50082">
    <property type="entry name" value="WD_REPEATS_2"/>
    <property type="match status" value="5"/>
</dbReference>
<feature type="compositionally biased region" description="Basic and acidic residues" evidence="4">
    <location>
        <begin position="143"/>
        <end position="159"/>
    </location>
</feature>
<dbReference type="OrthoDB" id="972532at2759"/>
<evidence type="ECO:0000256" key="4">
    <source>
        <dbReference type="SAM" id="MobiDB-lite"/>
    </source>
</evidence>
<dbReference type="Pfam" id="PF23627">
    <property type="entry name" value="LisH_WDR26"/>
    <property type="match status" value="1"/>
</dbReference>
<evidence type="ECO:0000256" key="3">
    <source>
        <dbReference type="PROSITE-ProRule" id="PRU00221"/>
    </source>
</evidence>
<gene>
    <name evidence="5" type="ORF">RHS03_01798</name>
</gene>
<name>A0A8H7HX94_9AGAM</name>
<protein>
    <submittedName>
        <fullName evidence="5">WD40 repeat-like protein</fullName>
    </submittedName>
</protein>
<keyword evidence="2" id="KW-0677">Repeat</keyword>
<organism evidence="5 6">
    <name type="scientific">Rhizoctonia solani</name>
    <dbReference type="NCBI Taxonomy" id="456999"/>
    <lineage>
        <taxon>Eukaryota</taxon>
        <taxon>Fungi</taxon>
        <taxon>Dikarya</taxon>
        <taxon>Basidiomycota</taxon>
        <taxon>Agaricomycotina</taxon>
        <taxon>Agaricomycetes</taxon>
        <taxon>Cantharellales</taxon>
        <taxon>Ceratobasidiaceae</taxon>
        <taxon>Rhizoctonia</taxon>
    </lineage>
</organism>
<evidence type="ECO:0000256" key="1">
    <source>
        <dbReference type="ARBA" id="ARBA00022574"/>
    </source>
</evidence>
<dbReference type="SUPFAM" id="SSF50978">
    <property type="entry name" value="WD40 repeat-like"/>
    <property type="match status" value="1"/>
</dbReference>
<proteinExistence type="predicted"/>
<dbReference type="Gene3D" id="2.130.10.10">
    <property type="entry name" value="YVTN repeat-like/Quinoprotein amine dehydrogenase"/>
    <property type="match status" value="1"/>
</dbReference>
<feature type="compositionally biased region" description="Basic and acidic residues" evidence="4">
    <location>
        <begin position="119"/>
        <end position="129"/>
    </location>
</feature>
<dbReference type="PROSITE" id="PS50896">
    <property type="entry name" value="LISH"/>
    <property type="match status" value="1"/>
</dbReference>
<dbReference type="InterPro" id="IPR036322">
    <property type="entry name" value="WD40_repeat_dom_sf"/>
</dbReference>
<feature type="region of interest" description="Disordered" evidence="4">
    <location>
        <begin position="110"/>
        <end position="187"/>
    </location>
</feature>
<dbReference type="InterPro" id="IPR001680">
    <property type="entry name" value="WD40_rpt"/>
</dbReference>
<dbReference type="SMART" id="SM00320">
    <property type="entry name" value="WD40"/>
    <property type="match status" value="6"/>
</dbReference>
<reference evidence="5" key="1">
    <citation type="submission" date="2020-09" db="EMBL/GenBank/DDBJ databases">
        <title>Comparative genome analyses of four rice-infecting Rhizoctonia solani isolates reveal extensive enrichment of homogalacturonan modification genes.</title>
        <authorList>
            <person name="Lee D.-Y."/>
            <person name="Jeon J."/>
            <person name="Kim K.-T."/>
            <person name="Cheong K."/>
            <person name="Song H."/>
            <person name="Choi G."/>
            <person name="Ko J."/>
            <person name="Opiyo S.O."/>
            <person name="Zuo S."/>
            <person name="Madhav S."/>
            <person name="Lee Y.-H."/>
            <person name="Wang G.-L."/>
        </authorList>
    </citation>
    <scope>NUCLEOTIDE SEQUENCE</scope>
    <source>
        <strain evidence="5">AG1-IA WGL</strain>
    </source>
</reference>